<feature type="signal peptide" evidence="1">
    <location>
        <begin position="1"/>
        <end position="27"/>
    </location>
</feature>
<feature type="chain" id="PRO_5032666878" description="DUF8021 domain-containing protein" evidence="1">
    <location>
        <begin position="28"/>
        <end position="302"/>
    </location>
</feature>
<feature type="domain" description="DUF8021" evidence="2">
    <location>
        <begin position="173"/>
        <end position="280"/>
    </location>
</feature>
<name>A0A844ZLS7_9SPHN</name>
<keyword evidence="4" id="KW-1185">Reference proteome</keyword>
<evidence type="ECO:0000313" key="3">
    <source>
        <dbReference type="EMBL" id="MXO88000.1"/>
    </source>
</evidence>
<dbReference type="RefSeq" id="WP_160589933.1">
    <property type="nucleotide sequence ID" value="NZ_BAAAFP010000002.1"/>
</dbReference>
<keyword evidence="1" id="KW-0732">Signal</keyword>
<gene>
    <name evidence="3" type="ORF">GRI32_04525</name>
</gene>
<comment type="caution">
    <text evidence="3">The sequence shown here is derived from an EMBL/GenBank/DDBJ whole genome shotgun (WGS) entry which is preliminary data.</text>
</comment>
<dbReference type="AlphaFoldDB" id="A0A844ZLS7"/>
<evidence type="ECO:0000313" key="4">
    <source>
        <dbReference type="Proteomes" id="UP000435243"/>
    </source>
</evidence>
<organism evidence="3 4">
    <name type="scientific">Alteraurantiacibacter aestuarii</name>
    <dbReference type="NCBI Taxonomy" id="650004"/>
    <lineage>
        <taxon>Bacteria</taxon>
        <taxon>Pseudomonadati</taxon>
        <taxon>Pseudomonadota</taxon>
        <taxon>Alphaproteobacteria</taxon>
        <taxon>Sphingomonadales</taxon>
        <taxon>Erythrobacteraceae</taxon>
        <taxon>Alteraurantiacibacter</taxon>
    </lineage>
</organism>
<evidence type="ECO:0000256" key="1">
    <source>
        <dbReference type="SAM" id="SignalP"/>
    </source>
</evidence>
<accession>A0A844ZLS7</accession>
<sequence>MLKKLTTIAAHSVVALAALAISAPAMAQNGPPPSPFAPLQDHPTCDRDQLKAATTAFVEAQRSGDTSALPLASNAHYLQNMETVEASAGLWNTALPIAHAMSFHDDRRCKTFTEIIVTEGGHPYVIGTRLYMHDGEIIRVDSIVTEQGDWLFNANAYLLYTQRENWGPLTPYQRTSPSEMIRGANAYLDGFADKFTDIPWGTPCARLEGGAYTNREGRADASCEVGMPGGVLYIVNRDYLIDEELGVINVFCRFGGSTGGPDSHSFRYIDGKFRQVHTLTAIPGPQANDEGGMMMGQADPNA</sequence>
<dbReference type="Proteomes" id="UP000435243">
    <property type="component" value="Unassembled WGS sequence"/>
</dbReference>
<dbReference type="Pfam" id="PF26061">
    <property type="entry name" value="DUF8021"/>
    <property type="match status" value="1"/>
</dbReference>
<reference evidence="3 4" key="1">
    <citation type="submission" date="2019-12" db="EMBL/GenBank/DDBJ databases">
        <title>Genomic-based taxomic classification of the family Erythrobacteraceae.</title>
        <authorList>
            <person name="Xu L."/>
        </authorList>
    </citation>
    <scope>NUCLEOTIDE SEQUENCE [LARGE SCALE GENOMIC DNA]</scope>
    <source>
        <strain evidence="3 4">JCM 16339</strain>
    </source>
</reference>
<protein>
    <recommendedName>
        <fullName evidence="2">DUF8021 domain-containing protein</fullName>
    </recommendedName>
</protein>
<dbReference type="InterPro" id="IPR058334">
    <property type="entry name" value="DUF8021"/>
</dbReference>
<dbReference type="OrthoDB" id="7421257at2"/>
<evidence type="ECO:0000259" key="2">
    <source>
        <dbReference type="Pfam" id="PF26061"/>
    </source>
</evidence>
<dbReference type="EMBL" id="WTYY01000002">
    <property type="protein sequence ID" value="MXO88000.1"/>
    <property type="molecule type" value="Genomic_DNA"/>
</dbReference>
<proteinExistence type="predicted"/>